<evidence type="ECO:0000313" key="9">
    <source>
        <dbReference type="EMBL" id="CAD9359514.1"/>
    </source>
</evidence>
<proteinExistence type="inferred from homology"/>
<keyword evidence="5 7" id="KW-0378">Hydrolase</keyword>
<dbReference type="PANTHER" id="PTHR11802">
    <property type="entry name" value="SERINE PROTEASE FAMILY S10 SERINE CARBOXYPEPTIDASE"/>
    <property type="match status" value="1"/>
</dbReference>
<organism evidence="9">
    <name type="scientific">Ditylum brightwellii</name>
    <dbReference type="NCBI Taxonomy" id="49249"/>
    <lineage>
        <taxon>Eukaryota</taxon>
        <taxon>Sar</taxon>
        <taxon>Stramenopiles</taxon>
        <taxon>Ochrophyta</taxon>
        <taxon>Bacillariophyta</taxon>
        <taxon>Mediophyceae</taxon>
        <taxon>Lithodesmiophycidae</taxon>
        <taxon>Lithodesmiales</taxon>
        <taxon>Lithodesmiaceae</taxon>
        <taxon>Ditylum</taxon>
    </lineage>
</organism>
<evidence type="ECO:0000256" key="2">
    <source>
        <dbReference type="ARBA" id="ARBA00022645"/>
    </source>
</evidence>
<evidence type="ECO:0000256" key="6">
    <source>
        <dbReference type="ARBA" id="ARBA00023180"/>
    </source>
</evidence>
<comment type="similarity">
    <text evidence="1 7">Belongs to the peptidase S10 family.</text>
</comment>
<evidence type="ECO:0000256" key="4">
    <source>
        <dbReference type="ARBA" id="ARBA00022729"/>
    </source>
</evidence>
<dbReference type="PROSITE" id="PS00131">
    <property type="entry name" value="CARBOXYPEPT_SER_SER"/>
    <property type="match status" value="1"/>
</dbReference>
<dbReference type="AlphaFoldDB" id="A0A6U3VZT4"/>
<keyword evidence="3 7" id="KW-0645">Protease</keyword>
<sequence length="531" mass="59336">MDSSCMNLEDESMCKSAYDEETGLPCAWCKSGAVKDDCLPSDLAKSLPPGVFDCSSRAYDNAEEAAPQPRLHSFDYVDGLKHTLRDGDVDSSLCDASSPKQFSGYMSVEGSKYDEDGQSKHYFYWFFEKRAKSLLEETPSEKDVDPETIPFVIWLTGGPGCSSTLALLTENGPCTPTKDGHSTIQNPYSWTEAAHVLWLDQPSGVGYSYGTSDDTNEEMIGEDAYYFIQSFLKAHPEYKENPLYIVGESYGGHYAPAIAHRVHMGNKKLAASEESHLNKINLQGVGIGNGLTNPEEQYKYYAEMAYNNPHGIKAVSEETYEMMKKAIPTCTTLIHQCNKGDNFLDNFACQSAFLVCNDSQNAPYRMSQLNPYDITKKCPLTNPLCYDFSRVETFLNLESTRNALHVSDKAPKKWASCNFGVNMKFHVDWMKDFSGYVADMLNDGIPYVIYAGDLDFVCNYMGNKAWTEALEWAHKKEFNEAEEHDWDSNKGLMKSAGGLTFIQVYEAGHMVPSDQPEAALDLIKQFTAGDI</sequence>
<evidence type="ECO:0000256" key="1">
    <source>
        <dbReference type="ARBA" id="ARBA00009431"/>
    </source>
</evidence>
<dbReference type="InterPro" id="IPR001563">
    <property type="entry name" value="Peptidase_S10"/>
</dbReference>
<dbReference type="EMBL" id="HBGN01040712">
    <property type="protein sequence ID" value="CAD9359514.1"/>
    <property type="molecule type" value="Transcribed_RNA"/>
</dbReference>
<dbReference type="PANTHER" id="PTHR11802:SF113">
    <property type="entry name" value="SERINE CARBOXYPEPTIDASE CTSA-4.1"/>
    <property type="match status" value="1"/>
</dbReference>
<evidence type="ECO:0000256" key="7">
    <source>
        <dbReference type="RuleBase" id="RU361156"/>
    </source>
</evidence>
<dbReference type="Gene3D" id="3.40.50.1820">
    <property type="entry name" value="alpha/beta hydrolase"/>
    <property type="match status" value="1"/>
</dbReference>
<keyword evidence="4" id="KW-0732">Signal</keyword>
<dbReference type="EC" id="3.4.16.-" evidence="7"/>
<dbReference type="EMBL" id="HBGN01040711">
    <property type="protein sequence ID" value="CAD9359512.1"/>
    <property type="molecule type" value="Transcribed_RNA"/>
</dbReference>
<evidence type="ECO:0000256" key="3">
    <source>
        <dbReference type="ARBA" id="ARBA00022670"/>
    </source>
</evidence>
<reference evidence="9" key="1">
    <citation type="submission" date="2021-01" db="EMBL/GenBank/DDBJ databases">
        <authorList>
            <person name="Corre E."/>
            <person name="Pelletier E."/>
            <person name="Niang G."/>
            <person name="Scheremetjew M."/>
            <person name="Finn R."/>
            <person name="Kale V."/>
            <person name="Holt S."/>
            <person name="Cochrane G."/>
            <person name="Meng A."/>
            <person name="Brown T."/>
            <person name="Cohen L."/>
        </authorList>
    </citation>
    <scope>NUCLEOTIDE SEQUENCE</scope>
    <source>
        <strain evidence="9">Pop2</strain>
    </source>
</reference>
<dbReference type="InterPro" id="IPR018202">
    <property type="entry name" value="Ser_caboxypep_ser_AS"/>
</dbReference>
<evidence type="ECO:0000256" key="5">
    <source>
        <dbReference type="ARBA" id="ARBA00022801"/>
    </source>
</evidence>
<protein>
    <recommendedName>
        <fullName evidence="7">Carboxypeptidase</fullName>
        <ecNumber evidence="7">3.4.16.-</ecNumber>
    </recommendedName>
</protein>
<name>A0A6U3VZT4_9STRA</name>
<gene>
    <name evidence="8" type="ORF">DBRI1063_LOCUS26072</name>
    <name evidence="9" type="ORF">DBRI1063_LOCUS26073</name>
</gene>
<dbReference type="PRINTS" id="PR00724">
    <property type="entry name" value="CRBOXYPTASEC"/>
</dbReference>
<dbReference type="Pfam" id="PF00450">
    <property type="entry name" value="Peptidase_S10"/>
    <property type="match status" value="1"/>
</dbReference>
<dbReference type="GO" id="GO:0004185">
    <property type="term" value="F:serine-type carboxypeptidase activity"/>
    <property type="evidence" value="ECO:0007669"/>
    <property type="project" value="UniProtKB-UniRule"/>
</dbReference>
<accession>A0A6U3VZT4</accession>
<evidence type="ECO:0000313" key="8">
    <source>
        <dbReference type="EMBL" id="CAD9359512.1"/>
    </source>
</evidence>
<dbReference type="InterPro" id="IPR029058">
    <property type="entry name" value="AB_hydrolase_fold"/>
</dbReference>
<dbReference type="GO" id="GO:0006508">
    <property type="term" value="P:proteolysis"/>
    <property type="evidence" value="ECO:0007669"/>
    <property type="project" value="UniProtKB-KW"/>
</dbReference>
<dbReference type="SUPFAM" id="SSF53474">
    <property type="entry name" value="alpha/beta-Hydrolases"/>
    <property type="match status" value="1"/>
</dbReference>
<keyword evidence="2 7" id="KW-0121">Carboxypeptidase</keyword>
<keyword evidence="6" id="KW-0325">Glycoprotein</keyword>